<dbReference type="GO" id="GO:0004418">
    <property type="term" value="F:hydroxymethylbilane synthase activity"/>
    <property type="evidence" value="ECO:0007669"/>
    <property type="project" value="UniProtKB-UniRule"/>
</dbReference>
<keyword evidence="6" id="KW-0808">Transferase</keyword>
<dbReference type="EC" id="2.5.1.61" evidence="9"/>
<evidence type="ECO:0000256" key="8">
    <source>
        <dbReference type="ARBA" id="ARBA00048169"/>
    </source>
</evidence>
<dbReference type="InterPro" id="IPR000860">
    <property type="entry name" value="HemC"/>
</dbReference>
<dbReference type="PANTHER" id="PTHR11557:SF0">
    <property type="entry name" value="PORPHOBILINOGEN DEAMINASE"/>
    <property type="match status" value="1"/>
</dbReference>
<dbReference type="AlphaFoldDB" id="A0A219B371"/>
<evidence type="ECO:0000256" key="7">
    <source>
        <dbReference type="ARBA" id="ARBA00023244"/>
    </source>
</evidence>
<dbReference type="GO" id="GO:0005737">
    <property type="term" value="C:cytoplasm"/>
    <property type="evidence" value="ECO:0007669"/>
    <property type="project" value="UniProtKB-UniRule"/>
</dbReference>
<comment type="cofactor">
    <cofactor evidence="1">
        <name>dipyrromethane</name>
        <dbReference type="ChEBI" id="CHEBI:60342"/>
    </cofactor>
</comment>
<dbReference type="UniPathway" id="UPA00251">
    <property type="reaction ID" value="UER00319"/>
</dbReference>
<evidence type="ECO:0000259" key="10">
    <source>
        <dbReference type="Pfam" id="PF01379"/>
    </source>
</evidence>
<accession>A0A219B371</accession>
<feature type="domain" description="Porphobilinogen deaminase C-terminal" evidence="11">
    <location>
        <begin position="222"/>
        <end position="293"/>
    </location>
</feature>
<dbReference type="InterPro" id="IPR036803">
    <property type="entry name" value="Porphobilinogen_deaminase_C_sf"/>
</dbReference>
<keyword evidence="7" id="KW-0627">Porphyrin biosynthesis</keyword>
<dbReference type="Pfam" id="PF01379">
    <property type="entry name" value="Porphobil_deam"/>
    <property type="match status" value="1"/>
</dbReference>
<dbReference type="FunFam" id="3.40.190.10:FF:000005">
    <property type="entry name" value="Porphobilinogen deaminase"/>
    <property type="match status" value="1"/>
</dbReference>
<feature type="domain" description="Porphobilinogen deaminase N-terminal" evidence="10">
    <location>
        <begin position="11"/>
        <end position="209"/>
    </location>
</feature>
<comment type="similarity">
    <text evidence="4">Belongs to the HMBS family.</text>
</comment>
<comment type="catalytic activity">
    <reaction evidence="8">
        <text>4 porphobilinogen + H2O = hydroxymethylbilane + 4 NH4(+)</text>
        <dbReference type="Rhea" id="RHEA:13185"/>
        <dbReference type="ChEBI" id="CHEBI:15377"/>
        <dbReference type="ChEBI" id="CHEBI:28938"/>
        <dbReference type="ChEBI" id="CHEBI:57845"/>
        <dbReference type="ChEBI" id="CHEBI:58126"/>
        <dbReference type="EC" id="2.5.1.61"/>
    </reaction>
</comment>
<dbReference type="InterPro" id="IPR022417">
    <property type="entry name" value="Porphobilin_deaminase_N"/>
</dbReference>
<dbReference type="EMBL" id="NFZT01000001">
    <property type="protein sequence ID" value="OWV32751.1"/>
    <property type="molecule type" value="Genomic_DNA"/>
</dbReference>
<dbReference type="PRINTS" id="PR00151">
    <property type="entry name" value="PORPHBDMNASE"/>
</dbReference>
<reference evidence="13" key="1">
    <citation type="submission" date="2017-05" db="EMBL/GenBank/DDBJ databases">
        <authorList>
            <person name="Lin X."/>
        </authorList>
    </citation>
    <scope>NUCLEOTIDE SEQUENCE [LARGE SCALE GENOMIC DNA]</scope>
    <source>
        <strain evidence="13">JLT2012</strain>
    </source>
</reference>
<organism evidence="12 13">
    <name type="scientific">Pacificimonas flava</name>
    <dbReference type="NCBI Taxonomy" id="1234595"/>
    <lineage>
        <taxon>Bacteria</taxon>
        <taxon>Pseudomonadati</taxon>
        <taxon>Pseudomonadota</taxon>
        <taxon>Alphaproteobacteria</taxon>
        <taxon>Sphingomonadales</taxon>
        <taxon>Sphingosinicellaceae</taxon>
        <taxon>Pacificimonas</taxon>
    </lineage>
</organism>
<keyword evidence="13" id="KW-1185">Reference proteome</keyword>
<evidence type="ECO:0000259" key="11">
    <source>
        <dbReference type="Pfam" id="PF03900"/>
    </source>
</evidence>
<evidence type="ECO:0000256" key="2">
    <source>
        <dbReference type="ARBA" id="ARBA00002869"/>
    </source>
</evidence>
<dbReference type="Pfam" id="PF03900">
    <property type="entry name" value="Porphobil_deamC"/>
    <property type="match status" value="1"/>
</dbReference>
<dbReference type="NCBIfam" id="TIGR00212">
    <property type="entry name" value="hemC"/>
    <property type="match status" value="1"/>
</dbReference>
<dbReference type="InterPro" id="IPR022418">
    <property type="entry name" value="Porphobilinogen_deaminase_C"/>
</dbReference>
<proteinExistence type="inferred from homology"/>
<comment type="subunit">
    <text evidence="5">Monomer.</text>
</comment>
<evidence type="ECO:0000313" key="12">
    <source>
        <dbReference type="EMBL" id="OWV32751.1"/>
    </source>
</evidence>
<dbReference type="GO" id="GO:0006782">
    <property type="term" value="P:protoporphyrinogen IX biosynthetic process"/>
    <property type="evidence" value="ECO:0007669"/>
    <property type="project" value="UniProtKB-UniPathway"/>
</dbReference>
<evidence type="ECO:0000256" key="1">
    <source>
        <dbReference type="ARBA" id="ARBA00001916"/>
    </source>
</evidence>
<name>A0A219B371_9SPHN</name>
<dbReference type="PANTHER" id="PTHR11557">
    <property type="entry name" value="PORPHOBILINOGEN DEAMINASE"/>
    <property type="match status" value="1"/>
</dbReference>
<evidence type="ECO:0000256" key="6">
    <source>
        <dbReference type="ARBA" id="ARBA00022679"/>
    </source>
</evidence>
<dbReference type="RefSeq" id="WP_172406171.1">
    <property type="nucleotide sequence ID" value="NZ_NFZT01000001.1"/>
</dbReference>
<dbReference type="Gene3D" id="3.40.190.10">
    <property type="entry name" value="Periplasmic binding protein-like II"/>
    <property type="match status" value="2"/>
</dbReference>
<evidence type="ECO:0000313" key="13">
    <source>
        <dbReference type="Proteomes" id="UP000198462"/>
    </source>
</evidence>
<dbReference type="Proteomes" id="UP000198462">
    <property type="component" value="Unassembled WGS sequence"/>
</dbReference>
<comment type="pathway">
    <text evidence="3">Porphyrin-containing compound metabolism; protoporphyrin-IX biosynthesis; coproporphyrinogen-III from 5-aminolevulinate: step 2/4.</text>
</comment>
<comment type="caution">
    <text evidence="12">The sequence shown here is derived from an EMBL/GenBank/DDBJ whole genome shotgun (WGS) entry which is preliminary data.</text>
</comment>
<sequence>MNKHSDTERPLRIGTRGSPLALVQAEAVKWALGGGEIVTVSTAGDRDRKARLADLGGKGVWTKELERALIEGEIDLAVHSLKDVESERPAGLVVCATLPRADVRERLIGPPSLDDLESGMRLGTSSPRREAQLRRRIPGLVVEPLRGNVDTRLAAIEEGRFDATLLASAGLERLGRTGVGVPVAVADMLPAPGQAAIAIETRADDAQVRARAADISDADTFLAVSAERAFARRLGGTCHSPVAALAVRKEEGFLLRAEILSEDGADLCRGAAEFAASVGDAETVGARLADDLMAEAPASIRSLFSWT</sequence>
<dbReference type="SUPFAM" id="SSF54782">
    <property type="entry name" value="Porphobilinogen deaminase (hydroxymethylbilane synthase), C-terminal domain"/>
    <property type="match status" value="1"/>
</dbReference>
<evidence type="ECO:0000256" key="5">
    <source>
        <dbReference type="ARBA" id="ARBA00011245"/>
    </source>
</evidence>
<comment type="function">
    <text evidence="2">Tetrapolymerization of the monopyrrole PBG into the hydroxymethylbilane pre-uroporphyrinogen in several discrete steps.</text>
</comment>
<evidence type="ECO:0000256" key="4">
    <source>
        <dbReference type="ARBA" id="ARBA00005638"/>
    </source>
</evidence>
<dbReference type="Gene3D" id="3.30.160.40">
    <property type="entry name" value="Porphobilinogen deaminase, C-terminal domain"/>
    <property type="match status" value="1"/>
</dbReference>
<gene>
    <name evidence="12" type="ORF">B5C34_04315</name>
</gene>
<protein>
    <recommendedName>
        <fullName evidence="9">Hydroxymethylbilane synthase</fullName>
        <ecNumber evidence="9">2.5.1.61</ecNumber>
    </recommendedName>
</protein>
<dbReference type="SUPFAM" id="SSF53850">
    <property type="entry name" value="Periplasmic binding protein-like II"/>
    <property type="match status" value="1"/>
</dbReference>
<evidence type="ECO:0000256" key="9">
    <source>
        <dbReference type="NCBIfam" id="TIGR00212"/>
    </source>
</evidence>
<evidence type="ECO:0000256" key="3">
    <source>
        <dbReference type="ARBA" id="ARBA00004735"/>
    </source>
</evidence>
<dbReference type="PIRSF" id="PIRSF001438">
    <property type="entry name" value="4pyrrol_synth_OHMeBilane_synth"/>
    <property type="match status" value="1"/>
</dbReference>